<sequence length="136" mass="14397">MAVAGRINVPGHDLVEVYCNDLTPTTPARELPQQATEPVTIQALTGRHSRALADLAGSDERTARTLAAFTTLVRDAALLLVDTRLGEAGGHLRAASQYLRAIAAASGEHQQQLLEFAAAHLAQAQDSADWPHGRAA</sequence>
<proteinExistence type="predicted"/>
<accession>A0ABN1W403</accession>
<organism evidence="1 2">
    <name type="scientific">Kitasatospora nipponensis</name>
    <dbReference type="NCBI Taxonomy" id="258049"/>
    <lineage>
        <taxon>Bacteria</taxon>
        <taxon>Bacillati</taxon>
        <taxon>Actinomycetota</taxon>
        <taxon>Actinomycetes</taxon>
        <taxon>Kitasatosporales</taxon>
        <taxon>Streptomycetaceae</taxon>
        <taxon>Kitasatospora</taxon>
    </lineage>
</organism>
<name>A0ABN1W403_9ACTN</name>
<gene>
    <name evidence="1" type="ORF">GCM10009665_25200</name>
</gene>
<evidence type="ECO:0000313" key="2">
    <source>
        <dbReference type="Proteomes" id="UP001500037"/>
    </source>
</evidence>
<evidence type="ECO:0008006" key="3">
    <source>
        <dbReference type="Google" id="ProtNLM"/>
    </source>
</evidence>
<keyword evidence="2" id="KW-1185">Reference proteome</keyword>
<dbReference type="Proteomes" id="UP001500037">
    <property type="component" value="Unassembled WGS sequence"/>
</dbReference>
<reference evidence="1 2" key="1">
    <citation type="journal article" date="2019" name="Int. J. Syst. Evol. Microbiol.">
        <title>The Global Catalogue of Microorganisms (GCM) 10K type strain sequencing project: providing services to taxonomists for standard genome sequencing and annotation.</title>
        <authorList>
            <consortium name="The Broad Institute Genomics Platform"/>
            <consortium name="The Broad Institute Genome Sequencing Center for Infectious Disease"/>
            <person name="Wu L."/>
            <person name="Ma J."/>
        </authorList>
    </citation>
    <scope>NUCLEOTIDE SEQUENCE [LARGE SCALE GENOMIC DNA]</scope>
    <source>
        <strain evidence="1 2">JCM 13004</strain>
    </source>
</reference>
<dbReference type="EMBL" id="BAAALF010000034">
    <property type="protein sequence ID" value="GAA1233883.1"/>
    <property type="molecule type" value="Genomic_DNA"/>
</dbReference>
<protein>
    <recommendedName>
        <fullName evidence="3">Excreted virulence factor EspC (Type VII ESX diderm)</fullName>
    </recommendedName>
</protein>
<comment type="caution">
    <text evidence="1">The sequence shown here is derived from an EMBL/GenBank/DDBJ whole genome shotgun (WGS) entry which is preliminary data.</text>
</comment>
<evidence type="ECO:0000313" key="1">
    <source>
        <dbReference type="EMBL" id="GAA1233883.1"/>
    </source>
</evidence>